<dbReference type="CDD" id="cd02966">
    <property type="entry name" value="TlpA_like_family"/>
    <property type="match status" value="1"/>
</dbReference>
<dbReference type="InterPro" id="IPR013766">
    <property type="entry name" value="Thioredoxin_domain"/>
</dbReference>
<reference evidence="7" key="1">
    <citation type="journal article" date="2019" name="Int. J. Syst. Evol. Microbiol.">
        <title>The Global Catalogue of Microorganisms (GCM) 10K type strain sequencing project: providing services to taxonomists for standard genome sequencing and annotation.</title>
        <authorList>
            <consortium name="The Broad Institute Genomics Platform"/>
            <consortium name="The Broad Institute Genome Sequencing Center for Infectious Disease"/>
            <person name="Wu L."/>
            <person name="Ma J."/>
        </authorList>
    </citation>
    <scope>NUCLEOTIDE SEQUENCE [LARGE SCALE GENOMIC DNA]</scope>
    <source>
        <strain evidence="7">JCM 17919</strain>
    </source>
</reference>
<feature type="transmembrane region" description="Helical" evidence="4">
    <location>
        <begin position="106"/>
        <end position="131"/>
    </location>
</feature>
<dbReference type="PANTHER" id="PTHR42852">
    <property type="entry name" value="THIOL:DISULFIDE INTERCHANGE PROTEIN DSBE"/>
    <property type="match status" value="1"/>
</dbReference>
<comment type="caution">
    <text evidence="6">The sequence shown here is derived from an EMBL/GenBank/DDBJ whole genome shotgun (WGS) entry which is preliminary data.</text>
</comment>
<feature type="transmembrane region" description="Helical" evidence="4">
    <location>
        <begin position="151"/>
        <end position="176"/>
    </location>
</feature>
<dbReference type="InterPro" id="IPR017937">
    <property type="entry name" value="Thioredoxin_CS"/>
</dbReference>
<dbReference type="Pfam" id="PF12730">
    <property type="entry name" value="ABC2_membrane_4"/>
    <property type="match status" value="1"/>
</dbReference>
<evidence type="ECO:0000256" key="4">
    <source>
        <dbReference type="SAM" id="Phobius"/>
    </source>
</evidence>
<dbReference type="SUPFAM" id="SSF52833">
    <property type="entry name" value="Thioredoxin-like"/>
    <property type="match status" value="1"/>
</dbReference>
<dbReference type="PROSITE" id="PS00194">
    <property type="entry name" value="THIOREDOXIN_1"/>
    <property type="match status" value="1"/>
</dbReference>
<feature type="transmembrane region" description="Helical" evidence="4">
    <location>
        <begin position="66"/>
        <end position="85"/>
    </location>
</feature>
<feature type="transmembrane region" description="Helical" evidence="4">
    <location>
        <begin position="188"/>
        <end position="209"/>
    </location>
</feature>
<dbReference type="RefSeq" id="WP_345258009.1">
    <property type="nucleotide sequence ID" value="NZ_BAABGY010000016.1"/>
</dbReference>
<evidence type="ECO:0000256" key="1">
    <source>
        <dbReference type="ARBA" id="ARBA00004196"/>
    </source>
</evidence>
<feature type="transmembrane region" description="Helical" evidence="4">
    <location>
        <begin position="229"/>
        <end position="247"/>
    </location>
</feature>
<dbReference type="EMBL" id="BAABGY010000016">
    <property type="protein sequence ID" value="GAA4342994.1"/>
    <property type="molecule type" value="Genomic_DNA"/>
</dbReference>
<keyword evidence="3" id="KW-0676">Redox-active center</keyword>
<keyword evidence="4" id="KW-1133">Transmembrane helix</keyword>
<gene>
    <name evidence="6" type="ORF">GCM10023184_42870</name>
</gene>
<dbReference type="InterPro" id="IPR036249">
    <property type="entry name" value="Thioredoxin-like_sf"/>
</dbReference>
<keyword evidence="4" id="KW-0472">Membrane</keyword>
<dbReference type="InterPro" id="IPR013740">
    <property type="entry name" value="Redoxin"/>
</dbReference>
<name>A0ABP8HR22_9BACT</name>
<evidence type="ECO:0000256" key="3">
    <source>
        <dbReference type="ARBA" id="ARBA00023284"/>
    </source>
</evidence>
<evidence type="ECO:0000313" key="6">
    <source>
        <dbReference type="EMBL" id="GAA4342994.1"/>
    </source>
</evidence>
<dbReference type="PROSITE" id="PS51352">
    <property type="entry name" value="THIOREDOXIN_2"/>
    <property type="match status" value="1"/>
</dbReference>
<protein>
    <recommendedName>
        <fullName evidence="5">Thioredoxin domain-containing protein</fullName>
    </recommendedName>
</protein>
<dbReference type="InterPro" id="IPR050553">
    <property type="entry name" value="Thioredoxin_ResA/DsbE_sf"/>
</dbReference>
<dbReference type="CDD" id="cd21809">
    <property type="entry name" value="ABC-2_lan_permease-like"/>
    <property type="match status" value="1"/>
</dbReference>
<proteinExistence type="predicted"/>
<dbReference type="Proteomes" id="UP001501725">
    <property type="component" value="Unassembled WGS sequence"/>
</dbReference>
<feature type="transmembrane region" description="Helical" evidence="4">
    <location>
        <begin position="267"/>
        <end position="284"/>
    </location>
</feature>
<comment type="subcellular location">
    <subcellularLocation>
        <location evidence="1">Cell envelope</location>
    </subcellularLocation>
</comment>
<feature type="domain" description="Thioredoxin" evidence="5">
    <location>
        <begin position="589"/>
        <end position="727"/>
    </location>
</feature>
<dbReference type="Gene3D" id="3.40.30.10">
    <property type="entry name" value="Glutaredoxin"/>
    <property type="match status" value="1"/>
</dbReference>
<evidence type="ECO:0000313" key="7">
    <source>
        <dbReference type="Proteomes" id="UP001501725"/>
    </source>
</evidence>
<sequence>MSTFTQTHNACFRAELLKLRRTALPWLCIGAALFIPLIQTLANIFLSDGHQENAWPNFLQWSVKGFTGFFYQLFLILLIGRIVYLEHRYDTWKLLETQPVSRPALFLVKFEVAALVAALCLLLLVGFSLLGGALLQVAKPELGFAKSGIEWGVLFGAVGRIWIASLGLLALQYYLALLLRNFAAPMSIGLIGIIAAGILNDFGLLTWLPYNAIALSQAAYKGSPTGSGLLYHEWLSGLWCVFFLLMAYQLQRQRGFVPAHLRGRRGIVTGLSVVLLAALVVQVSKPRVMGRSENTVIAGRIKAEQPVQSVALVRPAFSDTIATAPATGGRFRLLLPDTLPPGFYRLHAGAQKLDIYFGSKDSLSVDLQASKDEFKLVFGGTRAAESEFLQTTDSRPDFSRIRRFQAEALPDAFMRELQELIAGQEKEAERFHTTDNVRLAPDFLASYRKLLEVGALYELEVEYPKSFMLYHPNKELKFGPEAERLRRSVSFADASLIDLPGFLDFATRYIGAKTARSANRDSAFSAFAAQQVPSLPLREAIHLRFARERLARTNDTASRQQVVQAAFAAIQNPVYQRHLQGDLVRLNSMLRGRPAPDFKASAASGTTFSLENFRGRYVVIDVWATWCGPCKRESPAFEDLSERYTDERLLFAAISIDEDKKAWQREVMFKSERVLQLHVEGDAFAQAYGISSIPRFLLIGPDGRIVNANLPPPSEPEFLAILQREVYNMGSN</sequence>
<keyword evidence="7" id="KW-1185">Reference proteome</keyword>
<feature type="transmembrane region" description="Helical" evidence="4">
    <location>
        <begin position="23"/>
        <end position="46"/>
    </location>
</feature>
<dbReference type="Pfam" id="PF08534">
    <property type="entry name" value="Redoxin"/>
    <property type="match status" value="1"/>
</dbReference>
<organism evidence="6 7">
    <name type="scientific">Flaviaesturariibacter amylovorans</name>
    <dbReference type="NCBI Taxonomy" id="1084520"/>
    <lineage>
        <taxon>Bacteria</taxon>
        <taxon>Pseudomonadati</taxon>
        <taxon>Bacteroidota</taxon>
        <taxon>Chitinophagia</taxon>
        <taxon>Chitinophagales</taxon>
        <taxon>Chitinophagaceae</taxon>
        <taxon>Flaviaestuariibacter</taxon>
    </lineage>
</organism>
<dbReference type="PANTHER" id="PTHR42852:SF17">
    <property type="entry name" value="THIOREDOXIN-LIKE PROTEIN HI_1115"/>
    <property type="match status" value="1"/>
</dbReference>
<accession>A0ABP8HR22</accession>
<evidence type="ECO:0000256" key="2">
    <source>
        <dbReference type="ARBA" id="ARBA00022748"/>
    </source>
</evidence>
<evidence type="ECO:0000259" key="5">
    <source>
        <dbReference type="PROSITE" id="PS51352"/>
    </source>
</evidence>
<keyword evidence="2" id="KW-0201">Cytochrome c-type biogenesis</keyword>
<keyword evidence="4" id="KW-0812">Transmembrane</keyword>